<dbReference type="SUPFAM" id="SSF58104">
    <property type="entry name" value="Methyl-accepting chemotaxis protein (MCP) signaling domain"/>
    <property type="match status" value="1"/>
</dbReference>
<dbReference type="SUPFAM" id="SSF103190">
    <property type="entry name" value="Sensory domain-like"/>
    <property type="match status" value="1"/>
</dbReference>
<dbReference type="Pfam" id="PF00015">
    <property type="entry name" value="MCPsignal"/>
    <property type="match status" value="1"/>
</dbReference>
<evidence type="ECO:0000256" key="1">
    <source>
        <dbReference type="ARBA" id="ARBA00004236"/>
    </source>
</evidence>
<dbReference type="GO" id="GO:0007165">
    <property type="term" value="P:signal transduction"/>
    <property type="evidence" value="ECO:0007669"/>
    <property type="project" value="UniProtKB-KW"/>
</dbReference>
<keyword evidence="7" id="KW-1133">Transmembrane helix</keyword>
<evidence type="ECO:0000256" key="3">
    <source>
        <dbReference type="ARBA" id="ARBA00023136"/>
    </source>
</evidence>
<evidence type="ECO:0000256" key="4">
    <source>
        <dbReference type="ARBA" id="ARBA00023224"/>
    </source>
</evidence>
<evidence type="ECO:0000313" key="10">
    <source>
        <dbReference type="EMBL" id="GGD97098.1"/>
    </source>
</evidence>
<evidence type="ECO:0000256" key="5">
    <source>
        <dbReference type="ARBA" id="ARBA00029447"/>
    </source>
</evidence>
<accession>A0A917E2J5</accession>
<dbReference type="SMART" id="SM00283">
    <property type="entry name" value="MA"/>
    <property type="match status" value="1"/>
</dbReference>
<dbReference type="InterPro" id="IPR004089">
    <property type="entry name" value="MCPsignal_dom"/>
</dbReference>
<dbReference type="GO" id="GO:0004888">
    <property type="term" value="F:transmembrane signaling receptor activity"/>
    <property type="evidence" value="ECO:0007669"/>
    <property type="project" value="InterPro"/>
</dbReference>
<dbReference type="PANTHER" id="PTHR32089">
    <property type="entry name" value="METHYL-ACCEPTING CHEMOTAXIS PROTEIN MCPB"/>
    <property type="match status" value="1"/>
</dbReference>
<comment type="caution">
    <text evidence="10">The sequence shown here is derived from an EMBL/GenBank/DDBJ whole genome shotgun (WGS) entry which is preliminary data.</text>
</comment>
<dbReference type="EMBL" id="BMHP01000009">
    <property type="protein sequence ID" value="GGD97098.1"/>
    <property type="molecule type" value="Genomic_DNA"/>
</dbReference>
<feature type="transmembrane region" description="Helical" evidence="7">
    <location>
        <begin position="197"/>
        <end position="217"/>
    </location>
</feature>
<comment type="subcellular location">
    <subcellularLocation>
        <location evidence="1">Cell membrane</location>
    </subcellularLocation>
</comment>
<dbReference type="InterPro" id="IPR029151">
    <property type="entry name" value="Sensor-like_sf"/>
</dbReference>
<reference evidence="10" key="2">
    <citation type="submission" date="2020-09" db="EMBL/GenBank/DDBJ databases">
        <authorList>
            <person name="Sun Q."/>
            <person name="Zhou Y."/>
        </authorList>
    </citation>
    <scope>NUCLEOTIDE SEQUENCE</scope>
    <source>
        <strain evidence="10">CGMCC 1.15178</strain>
    </source>
</reference>
<dbReference type="PROSITE" id="PS50111">
    <property type="entry name" value="CHEMOTAXIS_TRANSDUC_2"/>
    <property type="match status" value="1"/>
</dbReference>
<gene>
    <name evidence="10" type="ORF">GCM10010911_64780</name>
</gene>
<dbReference type="InterPro" id="IPR004090">
    <property type="entry name" value="Chemotax_Me-accpt_rcpt"/>
</dbReference>
<evidence type="ECO:0008006" key="12">
    <source>
        <dbReference type="Google" id="ProtNLM"/>
    </source>
</evidence>
<comment type="similarity">
    <text evidence="5">Belongs to the methyl-accepting chemotaxis (MCP) protein family.</text>
</comment>
<keyword evidence="4 6" id="KW-0807">Transducer</keyword>
<evidence type="ECO:0000256" key="7">
    <source>
        <dbReference type="SAM" id="Phobius"/>
    </source>
</evidence>
<dbReference type="Pfam" id="PF00672">
    <property type="entry name" value="HAMP"/>
    <property type="match status" value="1"/>
</dbReference>
<keyword evidence="7" id="KW-0812">Transmembrane</keyword>
<keyword evidence="11" id="KW-1185">Reference proteome</keyword>
<protein>
    <recommendedName>
        <fullName evidence="12">Methyl-accepting chemotaxis protein</fullName>
    </recommendedName>
</protein>
<dbReference type="CDD" id="cd06225">
    <property type="entry name" value="HAMP"/>
    <property type="match status" value="1"/>
</dbReference>
<evidence type="ECO:0000313" key="11">
    <source>
        <dbReference type="Proteomes" id="UP000612456"/>
    </source>
</evidence>
<dbReference type="Proteomes" id="UP000612456">
    <property type="component" value="Unassembled WGS sequence"/>
</dbReference>
<dbReference type="RefSeq" id="WP_188999192.1">
    <property type="nucleotide sequence ID" value="NZ_BMHP01000009.1"/>
</dbReference>
<dbReference type="PRINTS" id="PR00260">
    <property type="entry name" value="CHEMTRNSDUCR"/>
</dbReference>
<evidence type="ECO:0000259" key="9">
    <source>
        <dbReference type="PROSITE" id="PS50885"/>
    </source>
</evidence>
<dbReference type="GO" id="GO:0005886">
    <property type="term" value="C:plasma membrane"/>
    <property type="evidence" value="ECO:0007669"/>
    <property type="project" value="UniProtKB-SubCell"/>
</dbReference>
<proteinExistence type="inferred from homology"/>
<name>A0A917E2J5_9BACL</name>
<reference evidence="10" key="1">
    <citation type="journal article" date="2014" name="Int. J. Syst. Evol. Microbiol.">
        <title>Complete genome sequence of Corynebacterium casei LMG S-19264T (=DSM 44701T), isolated from a smear-ripened cheese.</title>
        <authorList>
            <consortium name="US DOE Joint Genome Institute (JGI-PGF)"/>
            <person name="Walter F."/>
            <person name="Albersmeier A."/>
            <person name="Kalinowski J."/>
            <person name="Ruckert C."/>
        </authorList>
    </citation>
    <scope>NUCLEOTIDE SEQUENCE</scope>
    <source>
        <strain evidence="10">CGMCC 1.15178</strain>
    </source>
</reference>
<keyword evidence="3 7" id="KW-0472">Membrane</keyword>
<keyword evidence="2" id="KW-1003">Cell membrane</keyword>
<dbReference type="PROSITE" id="PS50885">
    <property type="entry name" value="HAMP"/>
    <property type="match status" value="1"/>
</dbReference>
<dbReference type="Gene3D" id="6.10.340.10">
    <property type="match status" value="1"/>
</dbReference>
<feature type="domain" description="Methyl-accepting transducer" evidence="8">
    <location>
        <begin position="298"/>
        <end position="534"/>
    </location>
</feature>
<sequence length="584" mass="63546">MFIFKSRLVLKLSVSILAILILLSSALLYIQIQNIKKASEEAIGKFSIHIAEAYAGQFDLKSYEDYLGDAEENDLYWSLREELNQYRLQIGALYVYTVTIDEKGQPFILIDGQPKGSESASPIGEATDMPQEAVEVVLKGQSAKTGLIHNPEYGDYISSYAPLRNAEGTIIGALGIDTDVSVSNSIYRELIDKNTPLFIIMGILTLLVFMLIVWFIARALRPLGMIVKGAEAMAQGNVAEAKTHLSTLKGASNDEIGQAYSAMIKMIERLGTTLEDVIRDMSVTAQSIIQSTNQFGSEADQMLSLNMQLEQSAREMAEGAHHQRAGAEESANAMQEMAAAIQRAAEASTNVSYASSEAMETAAQGRDSIHSLREQVDYISEVARQTTNSVQVLHSYMQSIAPVLDSITIISDQTKLLALNASIEAARAGEQGAGFAVVAGEVRKLAEASSHSVREITSLLEQIQLESVHIGERMSEGSRQMNKGTELAGQVETLFDHTMNQFILVNNQIQEISAASEEILAGSEEVAASVEQISQISKATEAKTDSIQKMSIHQLEAAKRIADANELLKKRSSGLEAAVAKFKL</sequence>
<dbReference type="AlphaFoldDB" id="A0A917E2J5"/>
<evidence type="ECO:0000256" key="6">
    <source>
        <dbReference type="PROSITE-ProRule" id="PRU00284"/>
    </source>
</evidence>
<dbReference type="InterPro" id="IPR003660">
    <property type="entry name" value="HAMP_dom"/>
</dbReference>
<feature type="domain" description="HAMP" evidence="9">
    <location>
        <begin position="217"/>
        <end position="275"/>
    </location>
</feature>
<dbReference type="PANTHER" id="PTHR32089:SF112">
    <property type="entry name" value="LYSOZYME-LIKE PROTEIN-RELATED"/>
    <property type="match status" value="1"/>
</dbReference>
<dbReference type="Gene3D" id="1.10.287.950">
    <property type="entry name" value="Methyl-accepting chemotaxis protein"/>
    <property type="match status" value="1"/>
</dbReference>
<dbReference type="GO" id="GO:0006935">
    <property type="term" value="P:chemotaxis"/>
    <property type="evidence" value="ECO:0007669"/>
    <property type="project" value="InterPro"/>
</dbReference>
<evidence type="ECO:0000259" key="8">
    <source>
        <dbReference type="PROSITE" id="PS50111"/>
    </source>
</evidence>
<evidence type="ECO:0000256" key="2">
    <source>
        <dbReference type="ARBA" id="ARBA00022475"/>
    </source>
</evidence>
<organism evidence="10 11">
    <name type="scientific">Paenibacillus nasutitermitis</name>
    <dbReference type="NCBI Taxonomy" id="1652958"/>
    <lineage>
        <taxon>Bacteria</taxon>
        <taxon>Bacillati</taxon>
        <taxon>Bacillota</taxon>
        <taxon>Bacilli</taxon>
        <taxon>Bacillales</taxon>
        <taxon>Paenibacillaceae</taxon>
        <taxon>Paenibacillus</taxon>
    </lineage>
</organism>